<feature type="compositionally biased region" description="Polar residues" evidence="1">
    <location>
        <begin position="83"/>
        <end position="119"/>
    </location>
</feature>
<accession>A0AAD9DJC3</accession>
<dbReference type="Proteomes" id="UP001224775">
    <property type="component" value="Unassembled WGS sequence"/>
</dbReference>
<keyword evidence="4" id="KW-1185">Reference proteome</keyword>
<dbReference type="EMBL" id="JATAAI010000001">
    <property type="protein sequence ID" value="KAK1748274.1"/>
    <property type="molecule type" value="Genomic_DNA"/>
</dbReference>
<evidence type="ECO:0000256" key="2">
    <source>
        <dbReference type="SAM" id="Phobius"/>
    </source>
</evidence>
<keyword evidence="2" id="KW-1133">Transmembrane helix</keyword>
<organism evidence="3 4">
    <name type="scientific">Skeletonema marinoi</name>
    <dbReference type="NCBI Taxonomy" id="267567"/>
    <lineage>
        <taxon>Eukaryota</taxon>
        <taxon>Sar</taxon>
        <taxon>Stramenopiles</taxon>
        <taxon>Ochrophyta</taxon>
        <taxon>Bacillariophyta</taxon>
        <taxon>Coscinodiscophyceae</taxon>
        <taxon>Thalassiosirophycidae</taxon>
        <taxon>Thalassiosirales</taxon>
        <taxon>Skeletonemataceae</taxon>
        <taxon>Skeletonema</taxon>
        <taxon>Skeletonema marinoi-dohrnii complex</taxon>
    </lineage>
</organism>
<keyword evidence="2" id="KW-0812">Transmembrane</keyword>
<comment type="caution">
    <text evidence="3">The sequence shown here is derived from an EMBL/GenBank/DDBJ whole genome shotgun (WGS) entry which is preliminary data.</text>
</comment>
<gene>
    <name evidence="3" type="ORF">QTG54_000213</name>
</gene>
<protein>
    <submittedName>
        <fullName evidence="3">Uncharacterized protein</fullName>
    </submittedName>
</protein>
<feature type="transmembrane region" description="Helical" evidence="2">
    <location>
        <begin position="53"/>
        <end position="75"/>
    </location>
</feature>
<sequence length="182" mass="19529">MLSNPEDGYNNMMVSSSAAAATEDTSATKIIIKNMSRSLEDGGSSIGLTQGEIIFVTLACFVVVIASIFAIYSMYKKRKQAKSARQNNNITSPSVMSPTITIGNGSDQYPATNVGNSMLSRESSARHNNEERNRRATVDTVDSTGGKKSRRSSTGSAGSNVSNQYKVAAINQMRRMSDLAEP</sequence>
<dbReference type="AlphaFoldDB" id="A0AAD9DJC3"/>
<evidence type="ECO:0000313" key="4">
    <source>
        <dbReference type="Proteomes" id="UP001224775"/>
    </source>
</evidence>
<feature type="region of interest" description="Disordered" evidence="1">
    <location>
        <begin position="81"/>
        <end position="164"/>
    </location>
</feature>
<evidence type="ECO:0000313" key="3">
    <source>
        <dbReference type="EMBL" id="KAK1748274.1"/>
    </source>
</evidence>
<evidence type="ECO:0000256" key="1">
    <source>
        <dbReference type="SAM" id="MobiDB-lite"/>
    </source>
</evidence>
<feature type="compositionally biased region" description="Basic and acidic residues" evidence="1">
    <location>
        <begin position="123"/>
        <end position="137"/>
    </location>
</feature>
<name>A0AAD9DJC3_9STRA</name>
<keyword evidence="2" id="KW-0472">Membrane</keyword>
<proteinExistence type="predicted"/>
<reference evidence="3" key="1">
    <citation type="submission" date="2023-06" db="EMBL/GenBank/DDBJ databases">
        <title>Survivors Of The Sea: Transcriptome response of Skeletonema marinoi to long-term dormancy.</title>
        <authorList>
            <person name="Pinder M.I.M."/>
            <person name="Kourtchenko O."/>
            <person name="Robertson E.K."/>
            <person name="Larsson T."/>
            <person name="Maumus F."/>
            <person name="Osuna-Cruz C.M."/>
            <person name="Vancaester E."/>
            <person name="Stenow R."/>
            <person name="Vandepoele K."/>
            <person name="Ploug H."/>
            <person name="Bruchert V."/>
            <person name="Godhe A."/>
            <person name="Topel M."/>
        </authorList>
    </citation>
    <scope>NUCLEOTIDE SEQUENCE</scope>
    <source>
        <strain evidence="3">R05AC</strain>
    </source>
</reference>